<dbReference type="AlphaFoldDB" id="T0CT69"/>
<dbReference type="eggNOG" id="COG1940">
    <property type="taxonomic scope" value="Bacteria"/>
</dbReference>
<dbReference type="Gene3D" id="3.30.420.40">
    <property type="match status" value="2"/>
</dbReference>
<dbReference type="PANTHER" id="PTHR18964:SF149">
    <property type="entry name" value="BIFUNCTIONAL UDP-N-ACETYLGLUCOSAMINE 2-EPIMERASE_N-ACETYLMANNOSAMINE KINASE"/>
    <property type="match status" value="1"/>
</dbReference>
<accession>T0CT69</accession>
<dbReference type="InterPro" id="IPR036390">
    <property type="entry name" value="WH_DNA-bd_sf"/>
</dbReference>
<dbReference type="OrthoDB" id="9796533at2"/>
<dbReference type="SUPFAM" id="SSF46785">
    <property type="entry name" value="Winged helix' DNA-binding domain"/>
    <property type="match status" value="1"/>
</dbReference>
<protein>
    <submittedName>
        <fullName evidence="4">ROK family transcriptional regulator</fullName>
    </submittedName>
</protein>
<dbReference type="Pfam" id="PF00480">
    <property type="entry name" value="ROK"/>
    <property type="match status" value="1"/>
</dbReference>
<evidence type="ECO:0000313" key="4">
    <source>
        <dbReference type="EMBL" id="UNO49092.1"/>
    </source>
</evidence>
<comment type="similarity">
    <text evidence="2">Belongs to the ROK (NagC/XylR) family.</text>
</comment>
<dbReference type="InterPro" id="IPR036388">
    <property type="entry name" value="WH-like_DNA-bd_sf"/>
</dbReference>
<dbReference type="InterPro" id="IPR043129">
    <property type="entry name" value="ATPase_NBD"/>
</dbReference>
<proteinExistence type="inferred from homology"/>
<evidence type="ECO:0000256" key="3">
    <source>
        <dbReference type="ARBA" id="ARBA00022629"/>
    </source>
</evidence>
<keyword evidence="5" id="KW-1185">Reference proteome</keyword>
<accession>A0A9E6ZFE4</accession>
<keyword evidence="3" id="KW-0119">Carbohydrate metabolism</keyword>
<dbReference type="InterPro" id="IPR000600">
    <property type="entry name" value="ROK"/>
</dbReference>
<sequence length="393" mass="42474">MIGQNLNRTKHINRYLVLKTIYESGPISRLGISKITQLTPATISNLTSEFIAEGVLVETDHVSSQSRAGRREILIDINPHGRSVIGVHIGRKIVSCSLVNLKGAILQREDHVADYHSVEQAIEFIEALVNRLAVEREQILGIALGVNGWVDFPSGSIKLRPDQRWAGVPLVKLVEEKLGFPVVMDNNVVAMALAEKLAGVGKDLDNMLFLFADVGVGAGLVMNGVPYRFGPVAVGHISIHQDLAKCWCGSTGCVELFSGADNVLQKARTLCPELFKDEDLDILDLIAHEHTPGLQGLFQEVGTALGVGLTNALNVLSVPNVVVCGQIFQSGMVWKVLNDIVTERAISVPNHVSIQRSAFGVHDIGVLGAGSLGIYYFTLVGESLGVGNEFPYF</sequence>
<gene>
    <name evidence="4" type="ORF">K1I37_00545</name>
</gene>
<dbReference type="KEGG" id="aaco:K1I37_00545"/>
<dbReference type="STRING" id="1356854.N007_14805"/>
<reference evidence="5" key="1">
    <citation type="journal article" date="2022" name="G3 (Bethesda)">
        <title>Unveiling the complete genome sequence of Alicyclobacillus acidoterrestris DSM 3922T, a taint-producing strain.</title>
        <authorList>
            <person name="Leonardo I.C."/>
            <person name="Barreto Crespo M.T."/>
            <person name="Gaspar F.B."/>
        </authorList>
    </citation>
    <scope>NUCLEOTIDE SEQUENCE [LARGE SCALE GENOMIC DNA]</scope>
    <source>
        <strain evidence="5">DSM 3922</strain>
    </source>
</reference>
<dbReference type="Gene3D" id="1.10.10.10">
    <property type="entry name" value="Winged helix-like DNA-binding domain superfamily/Winged helix DNA-binding domain"/>
    <property type="match status" value="1"/>
</dbReference>
<evidence type="ECO:0000313" key="5">
    <source>
        <dbReference type="Proteomes" id="UP000829401"/>
    </source>
</evidence>
<dbReference type="SUPFAM" id="SSF53067">
    <property type="entry name" value="Actin-like ATPase domain"/>
    <property type="match status" value="1"/>
</dbReference>
<evidence type="ECO:0000256" key="2">
    <source>
        <dbReference type="ARBA" id="ARBA00006479"/>
    </source>
</evidence>
<dbReference type="Proteomes" id="UP000829401">
    <property type="component" value="Chromosome"/>
</dbReference>
<evidence type="ECO:0000256" key="1">
    <source>
        <dbReference type="ARBA" id="ARBA00002486"/>
    </source>
</evidence>
<dbReference type="PANTHER" id="PTHR18964">
    <property type="entry name" value="ROK (REPRESSOR, ORF, KINASE) FAMILY"/>
    <property type="match status" value="1"/>
</dbReference>
<name>T0CT69_ALIAG</name>
<dbReference type="GO" id="GO:0042732">
    <property type="term" value="P:D-xylose metabolic process"/>
    <property type="evidence" value="ECO:0007669"/>
    <property type="project" value="UniProtKB-KW"/>
</dbReference>
<dbReference type="RefSeq" id="WP_021298104.1">
    <property type="nucleotide sequence ID" value="NZ_AURB01000172.1"/>
</dbReference>
<dbReference type="EMBL" id="CP080467">
    <property type="protein sequence ID" value="UNO49092.1"/>
    <property type="molecule type" value="Genomic_DNA"/>
</dbReference>
<keyword evidence="3" id="KW-0859">Xylose metabolism</keyword>
<comment type="function">
    <text evidence="1">Transcriptional repressor of xylose-utilizing enzymes.</text>
</comment>
<organism evidence="4 5">
    <name type="scientific">Alicyclobacillus acidoterrestris (strain ATCC 49025 / DSM 3922 / CIP 106132 / NCIMB 13137 / GD3B)</name>
    <dbReference type="NCBI Taxonomy" id="1356854"/>
    <lineage>
        <taxon>Bacteria</taxon>
        <taxon>Bacillati</taxon>
        <taxon>Bacillota</taxon>
        <taxon>Bacilli</taxon>
        <taxon>Bacillales</taxon>
        <taxon>Alicyclobacillaceae</taxon>
        <taxon>Alicyclobacillus</taxon>
    </lineage>
</organism>